<keyword evidence="1" id="KW-0802">TPR repeat</keyword>
<dbReference type="SMART" id="SM00028">
    <property type="entry name" value="TPR"/>
    <property type="match status" value="2"/>
</dbReference>
<dbReference type="AlphaFoldDB" id="A0A5P6NCY0"/>
<gene>
    <name evidence="2" type="ORF">D0Y83_11805</name>
</gene>
<dbReference type="InterPro" id="IPR019734">
    <property type="entry name" value="TPR_rpt"/>
</dbReference>
<name>A0A5P6NCY0_9SPHN</name>
<feature type="repeat" description="TPR" evidence="1">
    <location>
        <begin position="51"/>
        <end position="84"/>
    </location>
</feature>
<dbReference type="Gene3D" id="1.25.40.10">
    <property type="entry name" value="Tetratricopeptide repeat domain"/>
    <property type="match status" value="1"/>
</dbReference>
<dbReference type="PROSITE" id="PS50005">
    <property type="entry name" value="TPR"/>
    <property type="match status" value="1"/>
</dbReference>
<proteinExistence type="predicted"/>
<protein>
    <recommendedName>
        <fullName evidence="4">Tetratricopeptide repeat protein</fullName>
    </recommendedName>
</protein>
<accession>A0A5P6NCY0</accession>
<organism evidence="2 3">
    <name type="scientific">Qipengyuania flava</name>
    <dbReference type="NCBI Taxonomy" id="192812"/>
    <lineage>
        <taxon>Bacteria</taxon>
        <taxon>Pseudomonadati</taxon>
        <taxon>Pseudomonadota</taxon>
        <taxon>Alphaproteobacteria</taxon>
        <taxon>Sphingomonadales</taxon>
        <taxon>Erythrobacteraceae</taxon>
        <taxon>Qipengyuania</taxon>
    </lineage>
</organism>
<dbReference type="SUPFAM" id="SSF48452">
    <property type="entry name" value="TPR-like"/>
    <property type="match status" value="1"/>
</dbReference>
<dbReference type="EMBL" id="CP032228">
    <property type="protein sequence ID" value="QFI63879.1"/>
    <property type="molecule type" value="Genomic_DNA"/>
</dbReference>
<evidence type="ECO:0000313" key="2">
    <source>
        <dbReference type="EMBL" id="QFI63879.1"/>
    </source>
</evidence>
<sequence>MSIMADPPQEERNTLLETMMRFAPAAAALSLALAVTSSVGWAGERAPAPRAGVLLAEGQAALERGDVQGAIDAYEAALAVDPGYTPIFLRLAEAARADQLQGKAIRYYREALDRDPRNLAAIAGEGQALVEKGALEKAKGSLAKLESLCGASCPETQTLSATIAAGPPARVQTAEAVLPDANSPQAN</sequence>
<dbReference type="Pfam" id="PF13432">
    <property type="entry name" value="TPR_16"/>
    <property type="match status" value="1"/>
</dbReference>
<dbReference type="InterPro" id="IPR011990">
    <property type="entry name" value="TPR-like_helical_dom_sf"/>
</dbReference>
<evidence type="ECO:0008006" key="4">
    <source>
        <dbReference type="Google" id="ProtNLM"/>
    </source>
</evidence>
<dbReference type="Proteomes" id="UP000325385">
    <property type="component" value="Chromosome"/>
</dbReference>
<evidence type="ECO:0000256" key="1">
    <source>
        <dbReference type="PROSITE-ProRule" id="PRU00339"/>
    </source>
</evidence>
<reference evidence="3" key="1">
    <citation type="submission" date="2018-09" db="EMBL/GenBank/DDBJ databases">
        <title>Nocardia yunnanensis sp. nov., an actinomycete isolated from a soil sample.</title>
        <authorList>
            <person name="Zhang J."/>
        </authorList>
    </citation>
    <scope>NUCLEOTIDE SEQUENCE [LARGE SCALE GENOMIC DNA]</scope>
    <source>
        <strain evidence="3">21-3</strain>
    </source>
</reference>
<evidence type="ECO:0000313" key="3">
    <source>
        <dbReference type="Proteomes" id="UP000325385"/>
    </source>
</evidence>